<organism evidence="1 2">
    <name type="scientific">Paenibacillus agri</name>
    <dbReference type="NCBI Taxonomy" id="2744309"/>
    <lineage>
        <taxon>Bacteria</taxon>
        <taxon>Bacillati</taxon>
        <taxon>Bacillota</taxon>
        <taxon>Bacilli</taxon>
        <taxon>Bacillales</taxon>
        <taxon>Paenibacillaceae</taxon>
        <taxon>Paenibacillus</taxon>
    </lineage>
</organism>
<dbReference type="RefSeq" id="WP_175370059.1">
    <property type="nucleotide sequence ID" value="NZ_JABWCS010000185.1"/>
</dbReference>
<dbReference type="EMBL" id="JABWCS010000185">
    <property type="protein sequence ID" value="NUU59369.1"/>
    <property type="molecule type" value="Genomic_DNA"/>
</dbReference>
<dbReference type="AlphaFoldDB" id="A0A850EI49"/>
<protein>
    <recommendedName>
        <fullName evidence="3">STAS/SEC14 domain-containing protein</fullName>
    </recommendedName>
</protein>
<sequence>MFTIEYNAAKNRVVVTAQEVTLDNAQQYIDEFTEILKKVKPGFTGVTILTGAKVLSQEVAKELAPTSELATQKGVSTDKKWAYVTGSSIYKMQMRRIFGDFVEYFETVEQADAYLSN</sequence>
<keyword evidence="2" id="KW-1185">Reference proteome</keyword>
<reference evidence="1" key="1">
    <citation type="submission" date="2020-06" db="EMBL/GenBank/DDBJ databases">
        <title>Paenibacillus sp. nov., isolated from soil.</title>
        <authorList>
            <person name="Seo Y.L."/>
        </authorList>
    </citation>
    <scope>NUCLEOTIDE SEQUENCE [LARGE SCALE GENOMIC DNA]</scope>
    <source>
        <strain evidence="1">JW14</strain>
    </source>
</reference>
<evidence type="ECO:0000313" key="2">
    <source>
        <dbReference type="Proteomes" id="UP000564806"/>
    </source>
</evidence>
<accession>A0A850EI49</accession>
<gene>
    <name evidence="1" type="ORF">HPT30_03250</name>
</gene>
<proteinExistence type="predicted"/>
<name>A0A850EI49_9BACL</name>
<evidence type="ECO:0000313" key="1">
    <source>
        <dbReference type="EMBL" id="NUU59369.1"/>
    </source>
</evidence>
<comment type="caution">
    <text evidence="1">The sequence shown here is derived from an EMBL/GenBank/DDBJ whole genome shotgun (WGS) entry which is preliminary data.</text>
</comment>
<dbReference type="Proteomes" id="UP000564806">
    <property type="component" value="Unassembled WGS sequence"/>
</dbReference>
<evidence type="ECO:0008006" key="3">
    <source>
        <dbReference type="Google" id="ProtNLM"/>
    </source>
</evidence>